<proteinExistence type="predicted"/>
<organism evidence="2 3">
    <name type="scientific">Alternaria tenuissima</name>
    <dbReference type="NCBI Taxonomy" id="119927"/>
    <lineage>
        <taxon>Eukaryota</taxon>
        <taxon>Fungi</taxon>
        <taxon>Dikarya</taxon>
        <taxon>Ascomycota</taxon>
        <taxon>Pezizomycotina</taxon>
        <taxon>Dothideomycetes</taxon>
        <taxon>Pleosporomycetidae</taxon>
        <taxon>Pleosporales</taxon>
        <taxon>Pleosporineae</taxon>
        <taxon>Pleosporaceae</taxon>
        <taxon>Alternaria</taxon>
        <taxon>Alternaria sect. Alternaria</taxon>
        <taxon>Alternaria alternata complex</taxon>
    </lineage>
</organism>
<evidence type="ECO:0000313" key="3">
    <source>
        <dbReference type="Proteomes" id="UP000293195"/>
    </source>
</evidence>
<feature type="region of interest" description="Disordered" evidence="1">
    <location>
        <begin position="16"/>
        <end position="61"/>
    </location>
</feature>
<comment type="caution">
    <text evidence="2">The sequence shown here is derived from an EMBL/GenBank/DDBJ whole genome shotgun (WGS) entry which is preliminary data.</text>
</comment>
<reference evidence="3" key="1">
    <citation type="journal article" date="2019" name="bioRxiv">
        <title>Genomics, evolutionary history and diagnostics of the Alternaria alternata species group including apple and Asian pear pathotypes.</title>
        <authorList>
            <person name="Armitage A.D."/>
            <person name="Cockerton H.M."/>
            <person name="Sreenivasaprasad S."/>
            <person name="Woodhall J.W."/>
            <person name="Lane C.R."/>
            <person name="Harrison R.J."/>
            <person name="Clarkson J.P."/>
        </authorList>
    </citation>
    <scope>NUCLEOTIDE SEQUENCE [LARGE SCALE GENOMIC DNA]</scope>
    <source>
        <strain evidence="3">FERA 635</strain>
    </source>
</reference>
<evidence type="ECO:0000256" key="1">
    <source>
        <dbReference type="SAM" id="MobiDB-lite"/>
    </source>
</evidence>
<keyword evidence="3" id="KW-1185">Reference proteome</keyword>
<dbReference type="Proteomes" id="UP000293195">
    <property type="component" value="Unassembled WGS sequence"/>
</dbReference>
<sequence>MVEGSPDYKALYLEEQRRREAAENAQKEAEAAREEEQHRREEEQRRREEAEQAQERAVEKTRKTALPEFLDACHNHLHLGLTV</sequence>
<dbReference type="EMBL" id="PDXF01000087">
    <property type="protein sequence ID" value="RYN89301.1"/>
    <property type="molecule type" value="Genomic_DNA"/>
</dbReference>
<accession>A0ABY0FU39</accession>
<name>A0ABY0FU39_9PLEO</name>
<protein>
    <submittedName>
        <fullName evidence="2">Uncharacterized protein</fullName>
    </submittedName>
</protein>
<gene>
    <name evidence="2" type="ORF">AA0119_g11482</name>
</gene>
<evidence type="ECO:0000313" key="2">
    <source>
        <dbReference type="EMBL" id="RYN89301.1"/>
    </source>
</evidence>